<comment type="caution">
    <text evidence="16">The sequence shown here is derived from an EMBL/GenBank/DDBJ whole genome shotgun (WGS) entry which is preliminary data.</text>
</comment>
<dbReference type="PANTHER" id="PTHR10896:SF65">
    <property type="entry name" value="GALACTOSYLGALACTOSYLXYLOSYLPROTEIN 3-BETA-GLUCURONOSYLTRANSFERASE 3"/>
    <property type="match status" value="1"/>
</dbReference>
<keyword evidence="9 15" id="KW-0472">Membrane</keyword>
<evidence type="ECO:0000313" key="16">
    <source>
        <dbReference type="EMBL" id="KAJ3684449.1"/>
    </source>
</evidence>
<dbReference type="EMBL" id="JAMRDG010000002">
    <property type="protein sequence ID" value="KAJ3684449.1"/>
    <property type="molecule type" value="Genomic_DNA"/>
</dbReference>
<reference evidence="16 17" key="1">
    <citation type="journal article" date="2022" name="Cell">
        <title>Repeat-based holocentromeres influence genome architecture and karyotype evolution.</title>
        <authorList>
            <person name="Hofstatter P.G."/>
            <person name="Thangavel G."/>
            <person name="Lux T."/>
            <person name="Neumann P."/>
            <person name="Vondrak T."/>
            <person name="Novak P."/>
            <person name="Zhang M."/>
            <person name="Costa L."/>
            <person name="Castellani M."/>
            <person name="Scott A."/>
            <person name="Toegelov H."/>
            <person name="Fuchs J."/>
            <person name="Mata-Sucre Y."/>
            <person name="Dias Y."/>
            <person name="Vanzela A.L.L."/>
            <person name="Huettel B."/>
            <person name="Almeida C.C.S."/>
            <person name="Simkova H."/>
            <person name="Souza G."/>
            <person name="Pedrosa-Harand A."/>
            <person name="Macas J."/>
            <person name="Mayer K.F.X."/>
            <person name="Houben A."/>
            <person name="Marques A."/>
        </authorList>
    </citation>
    <scope>NUCLEOTIDE SEQUENCE [LARGE SCALE GENOMIC DNA]</scope>
    <source>
        <strain evidence="16">RhyTen1mFocal</strain>
    </source>
</reference>
<evidence type="ECO:0000256" key="6">
    <source>
        <dbReference type="ARBA" id="ARBA00022968"/>
    </source>
</evidence>
<evidence type="ECO:0000256" key="5">
    <source>
        <dbReference type="ARBA" id="ARBA00022692"/>
    </source>
</evidence>
<dbReference type="GO" id="GO:0042285">
    <property type="term" value="F:xylosyltransferase activity"/>
    <property type="evidence" value="ECO:0007669"/>
    <property type="project" value="TreeGrafter"/>
</dbReference>
<feature type="active site" description="Proton donor/acceptor" evidence="12">
    <location>
        <position position="337"/>
    </location>
</feature>
<sequence length="389" mass="44881">MASIRRTLSPSPHHHFPHRLQLSSSSKFKYQNQNQFLSSPSASLSPFLLFYRRPFYRFLLCFLLGFMFGVFPFAHLHFDLDTNLGTVPFSHPSLRPRQRVDRHSLSSGIHKQQNSVWSSNKIKQAIVDGASSVKDGKLVIVVTPTYNRAAQSYYLNRLAHTLRLVEPPLLWIVVEMGEAVTPETALILRKSGVMYRHLFCSKNNSTNLKDRGVHQRNTALEHIETHRLDGIIYFADDDNVYSLELFDRIRQIRKFGTWPVAMLAQGKNKAILEGPVCDGDRVIGWHTNEKSKRLRRFHVDMSGFAFNSTLLWDPKRRYHVAWNAIRQLDTVPEGFQETTFIEQLVEDESEMEAVPSGCNRVLNWHLHLESKNLPYPKGWELSENLDVNG</sequence>
<keyword evidence="4 15" id="KW-0808">Transferase</keyword>
<feature type="binding site" evidence="13">
    <location>
        <position position="238"/>
    </location>
    <ligand>
        <name>Mn(2+)</name>
        <dbReference type="ChEBI" id="CHEBI:29035"/>
    </ligand>
</feature>
<name>A0AAD5W9Y6_9POAL</name>
<dbReference type="EC" id="2.4.-.-" evidence="15"/>
<keyword evidence="8 15" id="KW-0333">Golgi apparatus</keyword>
<dbReference type="Proteomes" id="UP001210211">
    <property type="component" value="Unassembled WGS sequence"/>
</dbReference>
<dbReference type="Pfam" id="PF03360">
    <property type="entry name" value="Glyco_transf_43"/>
    <property type="match status" value="1"/>
</dbReference>
<comment type="cofactor">
    <cofactor evidence="13">
        <name>Mn(2+)</name>
        <dbReference type="ChEBI" id="CHEBI:29035"/>
    </cofactor>
</comment>
<keyword evidence="17" id="KW-1185">Reference proteome</keyword>
<accession>A0AAD5W9Y6</accession>
<dbReference type="GO" id="GO:0009834">
    <property type="term" value="P:plant-type secondary cell wall biogenesis"/>
    <property type="evidence" value="ECO:0007669"/>
    <property type="project" value="TreeGrafter"/>
</dbReference>
<dbReference type="Gene3D" id="3.90.550.10">
    <property type="entry name" value="Spore Coat Polysaccharide Biosynthesis Protein SpsA, Chain A"/>
    <property type="match status" value="1"/>
</dbReference>
<keyword evidence="13" id="KW-0479">Metal-binding</keyword>
<evidence type="ECO:0000256" key="7">
    <source>
        <dbReference type="ARBA" id="ARBA00022989"/>
    </source>
</evidence>
<dbReference type="PANTHER" id="PTHR10896">
    <property type="entry name" value="GALACTOSYLGALACTOSYLXYLOSYLPROTEIN 3-BETA-GLUCURONOSYLTRANSFERASE BETA-1,3-GLUCURONYLTRANSFERASE"/>
    <property type="match status" value="1"/>
</dbReference>
<dbReference type="FunFam" id="3.90.550.10:FF:000064">
    <property type="entry name" value="Glycosyltransferases"/>
    <property type="match status" value="1"/>
</dbReference>
<comment type="similarity">
    <text evidence="2 15">Belongs to the glycosyltransferase 43 family.</text>
</comment>
<comment type="function">
    <text evidence="15">Involved in the synthesis of glucuronoxylan hemicellulose in secondary cell walls.</text>
</comment>
<protein>
    <recommendedName>
        <fullName evidence="15">Glycosyltransferases</fullName>
        <ecNumber evidence="15">2.4.-.-</ecNumber>
    </recommendedName>
</protein>
<feature type="transmembrane region" description="Helical" evidence="15">
    <location>
        <begin position="55"/>
        <end position="74"/>
    </location>
</feature>
<organism evidence="16 17">
    <name type="scientific">Rhynchospora tenuis</name>
    <dbReference type="NCBI Taxonomy" id="198213"/>
    <lineage>
        <taxon>Eukaryota</taxon>
        <taxon>Viridiplantae</taxon>
        <taxon>Streptophyta</taxon>
        <taxon>Embryophyta</taxon>
        <taxon>Tracheophyta</taxon>
        <taxon>Spermatophyta</taxon>
        <taxon>Magnoliopsida</taxon>
        <taxon>Liliopsida</taxon>
        <taxon>Poales</taxon>
        <taxon>Cyperaceae</taxon>
        <taxon>Cyperoideae</taxon>
        <taxon>Rhynchosporeae</taxon>
        <taxon>Rhynchospora</taxon>
    </lineage>
</organism>
<evidence type="ECO:0000256" key="15">
    <source>
        <dbReference type="RuleBase" id="RU363127"/>
    </source>
</evidence>
<evidence type="ECO:0000256" key="2">
    <source>
        <dbReference type="ARBA" id="ARBA00007706"/>
    </source>
</evidence>
<evidence type="ECO:0000256" key="9">
    <source>
        <dbReference type="ARBA" id="ARBA00023136"/>
    </source>
</evidence>
<evidence type="ECO:0000256" key="11">
    <source>
        <dbReference type="ARBA" id="ARBA00023316"/>
    </source>
</evidence>
<dbReference type="GO" id="GO:0071555">
    <property type="term" value="P:cell wall organization"/>
    <property type="evidence" value="ECO:0007669"/>
    <property type="project" value="UniProtKB-KW"/>
</dbReference>
<evidence type="ECO:0000256" key="13">
    <source>
        <dbReference type="PIRSR" id="PIRSR605027-3"/>
    </source>
</evidence>
<keyword evidence="3" id="KW-0328">Glycosyltransferase</keyword>
<gene>
    <name evidence="16" type="ORF">LUZ61_013613</name>
</gene>
<evidence type="ECO:0000256" key="10">
    <source>
        <dbReference type="ARBA" id="ARBA00023180"/>
    </source>
</evidence>
<dbReference type="GO" id="GO:0010417">
    <property type="term" value="P:glucuronoxylan biosynthetic process"/>
    <property type="evidence" value="ECO:0007669"/>
    <property type="project" value="TreeGrafter"/>
</dbReference>
<evidence type="ECO:0000256" key="4">
    <source>
        <dbReference type="ARBA" id="ARBA00022679"/>
    </source>
</evidence>
<evidence type="ECO:0000256" key="12">
    <source>
        <dbReference type="PIRSR" id="PIRSR605027-1"/>
    </source>
</evidence>
<keyword evidence="11 15" id="KW-0961">Cell wall biogenesis/degradation</keyword>
<keyword evidence="7 15" id="KW-1133">Transmembrane helix</keyword>
<keyword evidence="10" id="KW-0325">Glycoprotein</keyword>
<dbReference type="AlphaFoldDB" id="A0AAD5W9Y6"/>
<dbReference type="GO" id="GO:0046872">
    <property type="term" value="F:metal ion binding"/>
    <property type="evidence" value="ECO:0007669"/>
    <property type="project" value="UniProtKB-KW"/>
</dbReference>
<evidence type="ECO:0000256" key="1">
    <source>
        <dbReference type="ARBA" id="ARBA00004323"/>
    </source>
</evidence>
<proteinExistence type="inferred from homology"/>
<keyword evidence="13" id="KW-0464">Manganese</keyword>
<feature type="site" description="Interaction with galactose moiety of substrate glycoprotein" evidence="14">
    <location>
        <position position="273"/>
    </location>
</feature>
<evidence type="ECO:0000313" key="17">
    <source>
        <dbReference type="Proteomes" id="UP001210211"/>
    </source>
</evidence>
<comment type="subcellular location">
    <subcellularLocation>
        <location evidence="1 15">Golgi apparatus membrane</location>
        <topology evidence="1 15">Single-pass type II membrane protein</topology>
    </subcellularLocation>
</comment>
<keyword evidence="5 15" id="KW-0812">Transmembrane</keyword>
<dbReference type="GO" id="GO:0015018">
    <property type="term" value="F:galactosylgalactosylxylosylprotein 3-beta-glucuronosyltransferase activity"/>
    <property type="evidence" value="ECO:0007669"/>
    <property type="project" value="InterPro"/>
</dbReference>
<evidence type="ECO:0000256" key="3">
    <source>
        <dbReference type="ARBA" id="ARBA00022676"/>
    </source>
</evidence>
<dbReference type="InterPro" id="IPR005027">
    <property type="entry name" value="Glyco_trans_43"/>
</dbReference>
<keyword evidence="6 15" id="KW-0735">Signal-anchor</keyword>
<evidence type="ECO:0000256" key="14">
    <source>
        <dbReference type="PIRSR" id="PIRSR605027-4"/>
    </source>
</evidence>
<dbReference type="GO" id="GO:0000139">
    <property type="term" value="C:Golgi membrane"/>
    <property type="evidence" value="ECO:0007669"/>
    <property type="project" value="UniProtKB-SubCell"/>
</dbReference>
<dbReference type="CDD" id="cd00218">
    <property type="entry name" value="GlcAT-I"/>
    <property type="match status" value="1"/>
</dbReference>
<evidence type="ECO:0000256" key="8">
    <source>
        <dbReference type="ARBA" id="ARBA00023034"/>
    </source>
</evidence>
<dbReference type="SUPFAM" id="SSF53448">
    <property type="entry name" value="Nucleotide-diphospho-sugar transferases"/>
    <property type="match status" value="1"/>
</dbReference>
<dbReference type="InterPro" id="IPR029044">
    <property type="entry name" value="Nucleotide-diphossugar_trans"/>
</dbReference>